<dbReference type="SUPFAM" id="SSF52172">
    <property type="entry name" value="CheY-like"/>
    <property type="match status" value="1"/>
</dbReference>
<gene>
    <name evidence="4" type="ORF">LzC2_20800</name>
</gene>
<sequence length="768" mass="79176">MLRRSAGRPLSPISGRRPASRRSTARRLWAVAPLAGALLCPLAGLAQEEGVAQDESAQPAVGAEPTDAPNPLAVEPGSPEEFVSAAARLRRIGRPGLARQYLKTLLDAQPTDDALLEARDALGPAVFFELATDPQLRPEGQTLQTRVREALVARGADPDRLDGLIDALIAGPRERDAARAALTGLAGNATPRLVERLIASADPVDGNQQLNGAIARLLGELREASVPPLTAALRARQAPDTGRGSVAAALGGTGTQAALDALLGPAFARDEAPAVQLAARSALSRLTGGDSLRGLSDVAADRLRKRAETLLSTAPVSSETVAPEPLYQYDAAENRLIPTALPPAVADRFRAAVAASAAAAIAPNRENLRALELTAALGYEAALAGRGRFLERGEGTVHRAALSAGPNRVLHALDRALDLDAPDAASAALQVLLAAPSPDLLQPIAEGQSPVVRALSSPAPEVRFLAALLAARSNPGPTFADGAEVVDVFAGALVDAPGGRAVVIDPSPERGTQMAGLLQGFGYRVSLAIDAREGFEQVAAGAGADLVAVHANVTDLPVSQLAANLRADARTRPTALLLYGDDRLAAPLTRIAERAGEAAFTPFPVAPETLERRLAPLRAVATPLPDDLKADQKRAAAYELAQLAAGDERAFPLSGALGELSDAIADPEIAADVASALGVIATPEAQKALADALTVIRPGAESELAAATALTKSVRRFGSLLSVNAVSDLRRRASEEQEPALRDALVVLSATLPGASAVLPVEVALPPQ</sequence>
<feature type="domain" description="Response regulatory" evidence="3">
    <location>
        <begin position="500"/>
        <end position="618"/>
    </location>
</feature>
<keyword evidence="5" id="KW-1185">Reference proteome</keyword>
<name>A0ABX1VF02_9PLAN</name>
<evidence type="ECO:0000256" key="1">
    <source>
        <dbReference type="PROSITE-ProRule" id="PRU00169"/>
    </source>
</evidence>
<dbReference type="InterPro" id="IPR011006">
    <property type="entry name" value="CheY-like_superfamily"/>
</dbReference>
<dbReference type="Proteomes" id="UP000609651">
    <property type="component" value="Unassembled WGS sequence"/>
</dbReference>
<dbReference type="RefSeq" id="WP_171186582.1">
    <property type="nucleotide sequence ID" value="NZ_WTPX01000057.1"/>
</dbReference>
<comment type="caution">
    <text evidence="4">The sequence shown here is derived from an EMBL/GenBank/DDBJ whole genome shotgun (WGS) entry which is preliminary data.</text>
</comment>
<reference evidence="4 5" key="1">
    <citation type="journal article" date="2020" name="Syst. Appl. Microbiol.">
        <title>Alienimonas chondri sp. nov., a novel planctomycete isolated from the biofilm of the red alga Chondrus crispus.</title>
        <authorList>
            <person name="Vitorino I."/>
            <person name="Albuquerque L."/>
            <person name="Wiegand S."/>
            <person name="Kallscheuer N."/>
            <person name="da Costa M.S."/>
            <person name="Lobo-da-Cunha A."/>
            <person name="Jogler C."/>
            <person name="Lage O.M."/>
        </authorList>
    </citation>
    <scope>NUCLEOTIDE SEQUENCE [LARGE SCALE GENOMIC DNA]</scope>
    <source>
        <strain evidence="4 5">LzC2</strain>
    </source>
</reference>
<evidence type="ECO:0000313" key="4">
    <source>
        <dbReference type="EMBL" id="NNJ26001.1"/>
    </source>
</evidence>
<evidence type="ECO:0000256" key="2">
    <source>
        <dbReference type="SAM" id="MobiDB-lite"/>
    </source>
</evidence>
<proteinExistence type="predicted"/>
<accession>A0ABX1VF02</accession>
<feature type="region of interest" description="Disordered" evidence="2">
    <location>
        <begin position="50"/>
        <end position="76"/>
    </location>
</feature>
<dbReference type="InterPro" id="IPR001789">
    <property type="entry name" value="Sig_transdc_resp-reg_receiver"/>
</dbReference>
<dbReference type="EMBL" id="WTPX01000057">
    <property type="protein sequence ID" value="NNJ26001.1"/>
    <property type="molecule type" value="Genomic_DNA"/>
</dbReference>
<organism evidence="4 5">
    <name type="scientific">Alienimonas chondri</name>
    <dbReference type="NCBI Taxonomy" id="2681879"/>
    <lineage>
        <taxon>Bacteria</taxon>
        <taxon>Pseudomonadati</taxon>
        <taxon>Planctomycetota</taxon>
        <taxon>Planctomycetia</taxon>
        <taxon>Planctomycetales</taxon>
        <taxon>Planctomycetaceae</taxon>
        <taxon>Alienimonas</taxon>
    </lineage>
</organism>
<evidence type="ECO:0000313" key="5">
    <source>
        <dbReference type="Proteomes" id="UP000609651"/>
    </source>
</evidence>
<comment type="caution">
    <text evidence="1">Lacks conserved residue(s) required for the propagation of feature annotation.</text>
</comment>
<dbReference type="PROSITE" id="PS50110">
    <property type="entry name" value="RESPONSE_REGULATORY"/>
    <property type="match status" value="1"/>
</dbReference>
<evidence type="ECO:0000259" key="3">
    <source>
        <dbReference type="PROSITE" id="PS50110"/>
    </source>
</evidence>
<protein>
    <recommendedName>
        <fullName evidence="3">Response regulatory domain-containing protein</fullName>
    </recommendedName>
</protein>